<accession>G4QNY9</accession>
<dbReference type="Gene3D" id="3.60.21.70">
    <property type="entry name" value="PhoD-like phosphatase"/>
    <property type="match status" value="1"/>
</dbReference>
<name>G4QNY9_GLANF</name>
<evidence type="ECO:0000259" key="1">
    <source>
        <dbReference type="Pfam" id="PF09423"/>
    </source>
</evidence>
<dbReference type="KEGG" id="gni:GNIT_3603"/>
<dbReference type="Proteomes" id="UP000009282">
    <property type="component" value="Chromosome"/>
</dbReference>
<dbReference type="Pfam" id="PF09423">
    <property type="entry name" value="PhoD"/>
    <property type="match status" value="1"/>
</dbReference>
<dbReference type="eggNOG" id="COG3540">
    <property type="taxonomic scope" value="Bacteria"/>
</dbReference>
<evidence type="ECO:0000313" key="3">
    <source>
        <dbReference type="Proteomes" id="UP000009282"/>
    </source>
</evidence>
<feature type="domain" description="PhoD-like phosphatase metallophosphatase" evidence="1">
    <location>
        <begin position="57"/>
        <end position="323"/>
    </location>
</feature>
<gene>
    <name evidence="2" type="ordered locus">GNIT_3603</name>
</gene>
<proteinExistence type="predicted"/>
<dbReference type="HOGENOM" id="CLU_041740_0_0_6"/>
<dbReference type="AlphaFoldDB" id="G4QNY9"/>
<dbReference type="EMBL" id="CP003060">
    <property type="protein sequence ID" value="AEP31697.1"/>
    <property type="molecule type" value="Genomic_DNA"/>
</dbReference>
<evidence type="ECO:0000313" key="2">
    <source>
        <dbReference type="EMBL" id="AEP31697.1"/>
    </source>
</evidence>
<dbReference type="PANTHER" id="PTHR33987:SF1">
    <property type="entry name" value="CALCINEURIN-LIKE METALLO-PHOSPHOESTERASE SUPERFAMILY PROTEIN"/>
    <property type="match status" value="1"/>
</dbReference>
<dbReference type="OrthoDB" id="327733at2"/>
<dbReference type="PANTHER" id="PTHR33987">
    <property type="entry name" value="CALCINEURIN-LIKE METALLO-PHOSPHOESTERASE SUPERFAMILY PROTEIN"/>
    <property type="match status" value="1"/>
</dbReference>
<dbReference type="STRING" id="1085623.GNIT_3603"/>
<reference evidence="2 3" key="1">
    <citation type="journal article" date="2011" name="J. Bacteriol.">
        <title>Complete genome sequence of seawater bacterium Glaciecola nitratireducens FR1064T.</title>
        <authorList>
            <person name="Bian F."/>
            <person name="Qin Q.L."/>
            <person name="Xie B.B."/>
            <person name="Shu Y.L."/>
            <person name="Zhang X.Y."/>
            <person name="Yu Y."/>
            <person name="Chen B."/>
            <person name="Chen X.L."/>
            <person name="Zhou B.C."/>
            <person name="Zhang Y.Z."/>
        </authorList>
    </citation>
    <scope>NUCLEOTIDE SEQUENCE [LARGE SCALE GENOMIC DNA]</scope>
    <source>
        <strain evidence="3">JCM 12485 / KCTC 12276 / FR1064</strain>
    </source>
</reference>
<protein>
    <submittedName>
        <fullName evidence="2">Alkaline phosphatase D domain-containing protein</fullName>
    </submittedName>
</protein>
<organism evidence="2 3">
    <name type="scientific">Glaciecola nitratireducens (strain JCM 12485 / KCTC 12276 / FR1064)</name>
    <dbReference type="NCBI Taxonomy" id="1085623"/>
    <lineage>
        <taxon>Bacteria</taxon>
        <taxon>Pseudomonadati</taxon>
        <taxon>Pseudomonadota</taxon>
        <taxon>Gammaproteobacteria</taxon>
        <taxon>Alteromonadales</taxon>
        <taxon>Alteromonadaceae</taxon>
        <taxon>Brumicola</taxon>
    </lineage>
</organism>
<dbReference type="InterPro" id="IPR018946">
    <property type="entry name" value="PhoD-like_MPP"/>
</dbReference>
<dbReference type="InterPro" id="IPR038607">
    <property type="entry name" value="PhoD-like_sf"/>
</dbReference>
<dbReference type="SUPFAM" id="SSF56300">
    <property type="entry name" value="Metallo-dependent phosphatases"/>
    <property type="match status" value="1"/>
</dbReference>
<keyword evidence="3" id="KW-1185">Reference proteome</keyword>
<dbReference type="InterPro" id="IPR029052">
    <property type="entry name" value="Metallo-depent_PP-like"/>
</dbReference>
<sequence>MNSFRRYAIKTLLVSSGFVLLFISAFIGSMVAASEVNPSSMQSSSTPASKITHVLFGSCSHQDKAMPIFDAILQEPADGFIFLGDNIYGDTEDMQSLAEKYKKLGNNPGVKALISKVPVYAIWDDHDFGENDAGKQYPFKAESKEIMLDFWKVPKDSPRRSREDGIYGSYVIANQDANSQSDKIEKTNAIRVILPDLRYMRDDLESVGQVTYYTDRKLKDMGPYKHSKGSMLSEQQWQWLEDELQQPERIKIIASSLQLVADFTGWESWANFDDRQRLFDLIKKHKVNGVFIISGDTHWGEISKYDTDMDYPLWDVTSSGLTEEWKQVSPNKHRVANYTDEVNYGFFSVDWAEKDPSIHFGLKDVKGAVVMQQNISLSSLSPY</sequence>
<dbReference type="CDD" id="cd07389">
    <property type="entry name" value="MPP_PhoD"/>
    <property type="match status" value="1"/>
</dbReference>
<dbReference type="RefSeq" id="WP_014110568.1">
    <property type="nucleotide sequence ID" value="NC_016041.1"/>
</dbReference>